<dbReference type="RefSeq" id="WP_370561717.1">
    <property type="nucleotide sequence ID" value="NZ_JBFWIB010000001.1"/>
</dbReference>
<sequence length="529" mass="58804">MIAATSRQNPLDGSAFGDQISLFTGSTEFVVNDIEVKGNSGLPVTLGRRFIVRDKEGSVGDLTPFAIQGFHDWDIEIPYISGTFDKMEGWVVGNSSDPHRLKRCSTVRRPFVGALDTVVWNKVWMGYDLHIPGMGEEKLLSAMPGAYGSPNDGQSYPWVTKSNIRLRCLNSTENGYPGEAFVAITPSGTKYFFNWAIERSAAPINDGSTLSHNPTRQRKLVFLLATRIEDRFGNFVNYEFSGNKVTSIVSSDGRSITLNYAGEKIVTATSSGRVWRYDYNSTTGDLLEVKLPDGSSWRYEKNGNLKEFRVNYVAVNNPDIYDVCDPPPGFWNGPFTYTITHPSGAKASYTFDHYRIRRGGDQCYPPPGSYTSFFDTWAISSRTLMGPGLLSQTTNYTIRRPGGSSGWTSTVAHPDGTTDLYLFGTLIERLSGTEIRSNEGLLLKKRTLSSSGAVVNEETIEYQYDPHEQTAYPKRIGGSLHSEHYFEGRIAPKKKSSIARSGMLFSEAVLTFDSFARPISRKKYSETVP</sequence>
<comment type="caution">
    <text evidence="1">The sequence shown here is derived from an EMBL/GenBank/DDBJ whole genome shotgun (WGS) entry which is preliminary data.</text>
</comment>
<reference evidence="1 2" key="1">
    <citation type="submission" date="2024-07" db="EMBL/GenBank/DDBJ databases">
        <title>Luteimonas salilacus sp. nov., isolated from the shore soil of Salt Lake in Tibet of China.</title>
        <authorList>
            <person name="Zhang X."/>
            <person name="Li A."/>
        </authorList>
    </citation>
    <scope>NUCLEOTIDE SEQUENCE [LARGE SCALE GENOMIC DNA]</scope>
    <source>
        <strain evidence="1 2">B3-2-R+30</strain>
    </source>
</reference>
<gene>
    <name evidence="1" type="ORF">AB6713_13735</name>
</gene>
<organism evidence="1 2">
    <name type="scientific">Luteimonas salinilitoris</name>
    <dbReference type="NCBI Taxonomy" id="3237697"/>
    <lineage>
        <taxon>Bacteria</taxon>
        <taxon>Pseudomonadati</taxon>
        <taxon>Pseudomonadota</taxon>
        <taxon>Gammaproteobacteria</taxon>
        <taxon>Lysobacterales</taxon>
        <taxon>Lysobacteraceae</taxon>
        <taxon>Luteimonas</taxon>
    </lineage>
</organism>
<dbReference type="EMBL" id="JBFWIC010000020">
    <property type="protein sequence ID" value="MEZ0475663.1"/>
    <property type="molecule type" value="Genomic_DNA"/>
</dbReference>
<evidence type="ECO:0000313" key="1">
    <source>
        <dbReference type="EMBL" id="MEZ0475663.1"/>
    </source>
</evidence>
<proteinExistence type="predicted"/>
<accession>A0ABV4HSB9</accession>
<dbReference type="Proteomes" id="UP001566331">
    <property type="component" value="Unassembled WGS sequence"/>
</dbReference>
<name>A0ABV4HSB9_9GAMM</name>
<evidence type="ECO:0000313" key="2">
    <source>
        <dbReference type="Proteomes" id="UP001566331"/>
    </source>
</evidence>
<protein>
    <recommendedName>
        <fullName evidence="3">RHS repeat protein</fullName>
    </recommendedName>
</protein>
<evidence type="ECO:0008006" key="3">
    <source>
        <dbReference type="Google" id="ProtNLM"/>
    </source>
</evidence>
<keyword evidence="2" id="KW-1185">Reference proteome</keyword>